<accession>A0A3M2J6C5</accession>
<name>A0A3M2J6C5_9CELL</name>
<keyword evidence="1" id="KW-0732">Signal</keyword>
<sequence>MQVLGRSAPARRLTAVTAAAALALGLAACGGDDSPSTSQSGSGDDQVTIRFSWWGSDTRQQVTQEVIDAFEAKYPHISVQPDYTSWDNYFEKLNVGAAGGDLPDVITQEERFLAEYANRGLLADLDELGLDTSAIDDAILDSGTTDDGLVGVASGVSVHAPVADPAAFEAAGVDLPDDTTWTWDDYEEVAAAISAGSDGEYYGVQDYSFLEVVLKIIARQNGEEVFTEDGEVGVSQATVASWFQRSLDLQASGGEPSASVSTEVQAQGVEGSLPATNAGAMAWFWSNQLEAIQSAAGRDLVLLRPPGEADAQRTGTYLKPTMYYSVAAGSDHPEEAALLVDFLINSTEAGELILADRGLPSNEDVREAILPLLSDADRVGAEFVTDISETVVDGTPVPPVGSGETTQITQRINSDLLFGRLTAEEAAKRWIDEVSAAIS</sequence>
<dbReference type="PANTHER" id="PTHR43649">
    <property type="entry name" value="ARABINOSE-BINDING PROTEIN-RELATED"/>
    <property type="match status" value="1"/>
</dbReference>
<feature type="chain" id="PRO_5038420522" evidence="1">
    <location>
        <begin position="29"/>
        <end position="439"/>
    </location>
</feature>
<keyword evidence="3" id="KW-1185">Reference proteome</keyword>
<dbReference type="Pfam" id="PF01547">
    <property type="entry name" value="SBP_bac_1"/>
    <property type="match status" value="1"/>
</dbReference>
<reference evidence="2 3" key="1">
    <citation type="submission" date="2018-10" db="EMBL/GenBank/DDBJ databases">
        <title>Isolation, diversity and antifungal activity of actinobacteria from wheat.</title>
        <authorList>
            <person name="Han C."/>
        </authorList>
    </citation>
    <scope>NUCLEOTIDE SEQUENCE [LARGE SCALE GENOMIC DNA]</scope>
    <source>
        <strain evidence="2 3">NEAU-YY56</strain>
    </source>
</reference>
<comment type="caution">
    <text evidence="2">The sequence shown here is derived from an EMBL/GenBank/DDBJ whole genome shotgun (WGS) entry which is preliminary data.</text>
</comment>
<dbReference type="Gene3D" id="3.40.190.10">
    <property type="entry name" value="Periplasmic binding protein-like II"/>
    <property type="match status" value="2"/>
</dbReference>
<proteinExistence type="predicted"/>
<evidence type="ECO:0000256" key="1">
    <source>
        <dbReference type="SAM" id="SignalP"/>
    </source>
</evidence>
<organism evidence="2 3">
    <name type="scientific">Cellulomonas triticagri</name>
    <dbReference type="NCBI Taxonomy" id="2483352"/>
    <lineage>
        <taxon>Bacteria</taxon>
        <taxon>Bacillati</taxon>
        <taxon>Actinomycetota</taxon>
        <taxon>Actinomycetes</taxon>
        <taxon>Micrococcales</taxon>
        <taxon>Cellulomonadaceae</taxon>
        <taxon>Cellulomonas</taxon>
    </lineage>
</organism>
<dbReference type="InterPro" id="IPR006059">
    <property type="entry name" value="SBP"/>
</dbReference>
<dbReference type="EMBL" id="RFFI01000043">
    <property type="protein sequence ID" value="RMI09662.1"/>
    <property type="molecule type" value="Genomic_DNA"/>
</dbReference>
<gene>
    <name evidence="2" type="ORF">EBM89_09430</name>
</gene>
<dbReference type="RefSeq" id="WP_122149181.1">
    <property type="nucleotide sequence ID" value="NZ_RFFI01000043.1"/>
</dbReference>
<dbReference type="InterPro" id="IPR050490">
    <property type="entry name" value="Bact_solute-bd_prot1"/>
</dbReference>
<dbReference type="PROSITE" id="PS51257">
    <property type="entry name" value="PROKAR_LIPOPROTEIN"/>
    <property type="match status" value="1"/>
</dbReference>
<evidence type="ECO:0000313" key="2">
    <source>
        <dbReference type="EMBL" id="RMI09662.1"/>
    </source>
</evidence>
<dbReference type="AlphaFoldDB" id="A0A3M2J6C5"/>
<dbReference type="PANTHER" id="PTHR43649:SF11">
    <property type="entry name" value="ABC TRANSPORTER SUBSTRATE-BINDING PROTEIN YESO-RELATED"/>
    <property type="match status" value="1"/>
</dbReference>
<protein>
    <submittedName>
        <fullName evidence="2">Extracellular solute-binding protein</fullName>
    </submittedName>
</protein>
<dbReference type="OrthoDB" id="7918484at2"/>
<feature type="signal peptide" evidence="1">
    <location>
        <begin position="1"/>
        <end position="28"/>
    </location>
</feature>
<evidence type="ECO:0000313" key="3">
    <source>
        <dbReference type="Proteomes" id="UP000269289"/>
    </source>
</evidence>
<dbReference type="Proteomes" id="UP000269289">
    <property type="component" value="Unassembled WGS sequence"/>
</dbReference>
<dbReference type="SUPFAM" id="SSF53850">
    <property type="entry name" value="Periplasmic binding protein-like II"/>
    <property type="match status" value="1"/>
</dbReference>